<proteinExistence type="inferred from homology"/>
<dbReference type="Pfam" id="PF00480">
    <property type="entry name" value="ROK"/>
    <property type="match status" value="1"/>
</dbReference>
<dbReference type="InterPro" id="IPR000600">
    <property type="entry name" value="ROK"/>
</dbReference>
<dbReference type="InterPro" id="IPR036390">
    <property type="entry name" value="WH_DNA-bd_sf"/>
</dbReference>
<organism evidence="2 5">
    <name type="scientific">Bifidobacterium ramosum</name>
    <dbReference type="NCBI Taxonomy" id="1798158"/>
    <lineage>
        <taxon>Bacteria</taxon>
        <taxon>Bacillati</taxon>
        <taxon>Actinomycetota</taxon>
        <taxon>Actinomycetes</taxon>
        <taxon>Bifidobacteriales</taxon>
        <taxon>Bifidobacteriaceae</taxon>
        <taxon>Bifidobacterium</taxon>
    </lineage>
</organism>
<gene>
    <name evidence="2" type="ORF">DSM100688_1928</name>
    <name evidence="3" type="ORF">GFD24_09935</name>
</gene>
<evidence type="ECO:0000313" key="3">
    <source>
        <dbReference type="EMBL" id="NEG72515.1"/>
    </source>
</evidence>
<evidence type="ECO:0000313" key="2">
    <source>
        <dbReference type="EMBL" id="KAB8286977.1"/>
    </source>
</evidence>
<evidence type="ECO:0000313" key="4">
    <source>
        <dbReference type="Proteomes" id="UP000469943"/>
    </source>
</evidence>
<dbReference type="PANTHER" id="PTHR18964">
    <property type="entry name" value="ROK (REPRESSOR, ORF, KINASE) FAMILY"/>
    <property type="match status" value="1"/>
</dbReference>
<dbReference type="Gene3D" id="3.30.420.40">
    <property type="match status" value="2"/>
</dbReference>
<reference evidence="2 5" key="2">
    <citation type="submission" date="2019-10" db="EMBL/GenBank/DDBJ databases">
        <title>Characterization of the phylogenetic diversity of two novel species belonging to the genus Bifidobacterium: Bifidobacterium cebidarum sp. nov. and Bifidobacterium leontopitheci sp. nov.</title>
        <authorList>
            <person name="Lugli G.A."/>
            <person name="Duranti S."/>
            <person name="Milani C."/>
            <person name="Turroni F."/>
            <person name="Ventura M."/>
        </authorList>
    </citation>
    <scope>NUCLEOTIDE SEQUENCE [LARGE SCALE GENOMIC DNA]</scope>
    <source>
        <strain evidence="2 5">DSM 100688</strain>
    </source>
</reference>
<comment type="similarity">
    <text evidence="1">Belongs to the ROK (NagC/XylR) family.</text>
</comment>
<evidence type="ECO:0000256" key="1">
    <source>
        <dbReference type="ARBA" id="ARBA00006479"/>
    </source>
</evidence>
<dbReference type="Proteomes" id="UP000482084">
    <property type="component" value="Unassembled WGS sequence"/>
</dbReference>
<dbReference type="SUPFAM" id="SSF53067">
    <property type="entry name" value="Actin-like ATPase domain"/>
    <property type="match status" value="2"/>
</dbReference>
<dbReference type="EMBL" id="WBSM01000012">
    <property type="protein sequence ID" value="KAB8286977.1"/>
    <property type="molecule type" value="Genomic_DNA"/>
</dbReference>
<evidence type="ECO:0000313" key="5">
    <source>
        <dbReference type="Proteomes" id="UP000482084"/>
    </source>
</evidence>
<dbReference type="InterPro" id="IPR043129">
    <property type="entry name" value="ATPase_NBD"/>
</dbReference>
<dbReference type="EMBL" id="WHZX01000009">
    <property type="protein sequence ID" value="NEG72515.1"/>
    <property type="molecule type" value="Genomic_DNA"/>
</dbReference>
<protein>
    <submittedName>
        <fullName evidence="2">NagC family transcriptional regulator</fullName>
    </submittedName>
    <submittedName>
        <fullName evidence="3">ROK family protein</fullName>
    </submittedName>
</protein>
<reference evidence="3 4" key="1">
    <citation type="submission" date="2019-10" db="EMBL/GenBank/DDBJ databases">
        <title>Bifidobacterium from non-human primates.</title>
        <authorList>
            <person name="Modesto M."/>
        </authorList>
    </citation>
    <scope>NUCLEOTIDE SEQUENCE [LARGE SCALE GENOMIC DNA]</scope>
    <source>
        <strain evidence="3 4">TREM</strain>
    </source>
</reference>
<dbReference type="OrthoDB" id="5174513at2"/>
<comment type="caution">
    <text evidence="2">The sequence shown here is derived from an EMBL/GenBank/DDBJ whole genome shotgun (WGS) entry which is preliminary data.</text>
</comment>
<dbReference type="SUPFAM" id="SSF46785">
    <property type="entry name" value="Winged helix' DNA-binding domain"/>
    <property type="match status" value="1"/>
</dbReference>
<dbReference type="Proteomes" id="UP000469943">
    <property type="component" value="Unassembled WGS sequence"/>
</dbReference>
<dbReference type="PANTHER" id="PTHR18964:SF149">
    <property type="entry name" value="BIFUNCTIONAL UDP-N-ACETYLGLUCOSAMINE 2-EPIMERASE_N-ACETYLMANNOSAMINE KINASE"/>
    <property type="match status" value="1"/>
</dbReference>
<keyword evidence="5" id="KW-1185">Reference proteome</keyword>
<name>A0A6L4WXT5_9BIFI</name>
<dbReference type="RefSeq" id="WP_152358939.1">
    <property type="nucleotide sequence ID" value="NZ_WBSM01000012.1"/>
</dbReference>
<sequence length="410" mass="43470">MPLTRRINQDDLRNHNLSVVLSTLARSVAPLSRAALAKETGLTKATLSLLSDMLLANHVIHQLSPAPVSTAHGRPSTPLAFDTGHWAGIGVQINTDGFGYIVLDVSGTVVDEAWRTQAMDDVRPDDIFDRLDAMLRPVEARLAADGCAIVGTGLALPGLVAGDGVLLTARNLGWRNLDLRRFAVVDRLDAIATNEATLAAIAQIPGYATPRAHGEWPIDAFDSFLYVSTDIGIGGAYARAGQVVGGDRGFAGEIGHCSVDRHGVMCGCGRRGCLEMYAGRRAMMIAAGLAKGSDAAQPELVPRLIEAWHAGDASATAAVDDAVDALACAIASVINVIDVDTVMLGGLWSGFGEPLRADLERRVQSQIMARDVEQVRLLFPPIVDHPALYGAAVTGLRRLFDDPLSYLTIG</sequence>
<dbReference type="Gene3D" id="1.10.10.10">
    <property type="entry name" value="Winged helix-like DNA-binding domain superfamily/Winged helix DNA-binding domain"/>
    <property type="match status" value="1"/>
</dbReference>
<dbReference type="InterPro" id="IPR036388">
    <property type="entry name" value="WH-like_DNA-bd_sf"/>
</dbReference>
<accession>A0A6L4WXT5</accession>
<dbReference type="AlphaFoldDB" id="A0A6L4WXT5"/>